<feature type="non-terminal residue" evidence="2">
    <location>
        <position position="75"/>
    </location>
</feature>
<feature type="non-terminal residue" evidence="2">
    <location>
        <position position="1"/>
    </location>
</feature>
<gene>
    <name evidence="2" type="ORF">PMEA_00033363</name>
</gene>
<evidence type="ECO:0000313" key="3">
    <source>
        <dbReference type="Proteomes" id="UP001159428"/>
    </source>
</evidence>
<evidence type="ECO:0000256" key="1">
    <source>
        <dbReference type="SAM" id="Coils"/>
    </source>
</evidence>
<name>A0AAU9W8C8_9CNID</name>
<sequence length="75" mass="8801">IFTGTDFFLASLDVPDCLRDSLQELINIRRSKLEENKNQEVKERRDSQDNICDRLSVLESDFEALKEEVRALEKK</sequence>
<proteinExistence type="predicted"/>
<dbReference type="EMBL" id="CALNXJ010000008">
    <property type="protein sequence ID" value="CAH3046629.1"/>
    <property type="molecule type" value="Genomic_DNA"/>
</dbReference>
<keyword evidence="1" id="KW-0175">Coiled coil</keyword>
<keyword evidence="3" id="KW-1185">Reference proteome</keyword>
<evidence type="ECO:0000313" key="2">
    <source>
        <dbReference type="EMBL" id="CAH3046629.1"/>
    </source>
</evidence>
<feature type="coiled-coil region" evidence="1">
    <location>
        <begin position="30"/>
        <end position="75"/>
    </location>
</feature>
<protein>
    <submittedName>
        <fullName evidence="2">Uncharacterized protein</fullName>
    </submittedName>
</protein>
<organism evidence="2 3">
    <name type="scientific">Pocillopora meandrina</name>
    <dbReference type="NCBI Taxonomy" id="46732"/>
    <lineage>
        <taxon>Eukaryota</taxon>
        <taxon>Metazoa</taxon>
        <taxon>Cnidaria</taxon>
        <taxon>Anthozoa</taxon>
        <taxon>Hexacorallia</taxon>
        <taxon>Scleractinia</taxon>
        <taxon>Astrocoeniina</taxon>
        <taxon>Pocilloporidae</taxon>
        <taxon>Pocillopora</taxon>
    </lineage>
</organism>
<comment type="caution">
    <text evidence="2">The sequence shown here is derived from an EMBL/GenBank/DDBJ whole genome shotgun (WGS) entry which is preliminary data.</text>
</comment>
<reference evidence="2 3" key="1">
    <citation type="submission" date="2022-05" db="EMBL/GenBank/DDBJ databases">
        <authorList>
            <consortium name="Genoscope - CEA"/>
            <person name="William W."/>
        </authorList>
    </citation>
    <scope>NUCLEOTIDE SEQUENCE [LARGE SCALE GENOMIC DNA]</scope>
</reference>
<dbReference type="Proteomes" id="UP001159428">
    <property type="component" value="Unassembled WGS sequence"/>
</dbReference>
<dbReference type="AlphaFoldDB" id="A0AAU9W8C8"/>
<accession>A0AAU9W8C8</accession>